<sequence>MVSQECNGTDGEYYELLQTITDYCFNGQIISCNYESNTITHTSFSDINTCQNAYYSFTLPMNQCNNSVIVNCTSELLSPPQSYSEIFYSINCRDQKLPAYTTTTPIGVCIEDPELPGYYFLNSCNSTTITQSIYISESSNSNSDSSQDHCSWPPPAGANYYPIQYNYGCQSDATFYTCNQ</sequence>
<proteinExistence type="predicted"/>
<dbReference type="EMBL" id="LODT01000037">
    <property type="protein sequence ID" value="KYQ90781.1"/>
    <property type="molecule type" value="Genomic_DNA"/>
</dbReference>
<dbReference type="FunCoup" id="A0A151ZA00">
    <property type="interactions" value="74"/>
</dbReference>
<dbReference type="AlphaFoldDB" id="A0A151ZA00"/>
<name>A0A151ZA00_TIELA</name>
<reference evidence="1 2" key="1">
    <citation type="submission" date="2015-12" db="EMBL/GenBank/DDBJ databases">
        <title>Dictyostelia acquired genes for synthesis and detection of signals that induce cell-type specialization by lateral gene transfer from prokaryotes.</title>
        <authorList>
            <person name="Gloeckner G."/>
            <person name="Schaap P."/>
        </authorList>
    </citation>
    <scope>NUCLEOTIDE SEQUENCE [LARGE SCALE GENOMIC DNA]</scope>
    <source>
        <strain evidence="1 2">TK</strain>
    </source>
</reference>
<protein>
    <submittedName>
        <fullName evidence="1">Uncharacterized protein</fullName>
    </submittedName>
</protein>
<evidence type="ECO:0000313" key="2">
    <source>
        <dbReference type="Proteomes" id="UP000076078"/>
    </source>
</evidence>
<comment type="caution">
    <text evidence="1">The sequence shown here is derived from an EMBL/GenBank/DDBJ whole genome shotgun (WGS) entry which is preliminary data.</text>
</comment>
<gene>
    <name evidence="1" type="ORF">DLAC_09421</name>
</gene>
<keyword evidence="2" id="KW-1185">Reference proteome</keyword>
<accession>A0A151ZA00</accession>
<dbReference type="InParanoid" id="A0A151ZA00"/>
<dbReference type="Proteomes" id="UP000076078">
    <property type="component" value="Unassembled WGS sequence"/>
</dbReference>
<evidence type="ECO:0000313" key="1">
    <source>
        <dbReference type="EMBL" id="KYQ90781.1"/>
    </source>
</evidence>
<organism evidence="1 2">
    <name type="scientific">Tieghemostelium lacteum</name>
    <name type="common">Slime mold</name>
    <name type="synonym">Dictyostelium lacteum</name>
    <dbReference type="NCBI Taxonomy" id="361077"/>
    <lineage>
        <taxon>Eukaryota</taxon>
        <taxon>Amoebozoa</taxon>
        <taxon>Evosea</taxon>
        <taxon>Eumycetozoa</taxon>
        <taxon>Dictyostelia</taxon>
        <taxon>Dictyosteliales</taxon>
        <taxon>Raperosteliaceae</taxon>
        <taxon>Tieghemostelium</taxon>
    </lineage>
</organism>